<dbReference type="InterPro" id="IPR037721">
    <property type="entry name" value="Ferlin"/>
</dbReference>
<evidence type="ECO:0000313" key="9">
    <source>
        <dbReference type="EMBL" id="CAF3993655.1"/>
    </source>
</evidence>
<dbReference type="EMBL" id="CAJOBA010034868">
    <property type="protein sequence ID" value="CAF3993655.1"/>
    <property type="molecule type" value="Genomic_DNA"/>
</dbReference>
<feature type="region of interest" description="Disordered" evidence="6">
    <location>
        <begin position="375"/>
        <end position="415"/>
    </location>
</feature>
<dbReference type="PROSITE" id="PS50004">
    <property type="entry name" value="C2"/>
    <property type="match status" value="1"/>
</dbReference>
<feature type="non-terminal residue" evidence="8">
    <location>
        <position position="1"/>
    </location>
</feature>
<feature type="compositionally biased region" description="Low complexity" evidence="6">
    <location>
        <begin position="389"/>
        <end position="403"/>
    </location>
</feature>
<keyword evidence="2" id="KW-0812">Transmembrane</keyword>
<dbReference type="PANTHER" id="PTHR12546">
    <property type="entry name" value="FER-1-LIKE"/>
    <property type="match status" value="1"/>
</dbReference>
<evidence type="ECO:0000256" key="1">
    <source>
        <dbReference type="ARBA" id="ARBA00004167"/>
    </source>
</evidence>
<dbReference type="GO" id="GO:0007009">
    <property type="term" value="P:plasma membrane organization"/>
    <property type="evidence" value="ECO:0007669"/>
    <property type="project" value="TreeGrafter"/>
</dbReference>
<keyword evidence="4" id="KW-1133">Transmembrane helix</keyword>
<dbReference type="Proteomes" id="UP000682733">
    <property type="component" value="Unassembled WGS sequence"/>
</dbReference>
<proteinExistence type="predicted"/>
<name>A0A8S2ELY2_9BILA</name>
<gene>
    <name evidence="8" type="ORF">OVA965_LOCUS23127</name>
    <name evidence="9" type="ORF">TMI583_LOCUS23844</name>
</gene>
<accession>A0A8S2ELY2</accession>
<evidence type="ECO:0000259" key="7">
    <source>
        <dbReference type="PROSITE" id="PS50004"/>
    </source>
</evidence>
<dbReference type="Pfam" id="PF00168">
    <property type="entry name" value="C2"/>
    <property type="match status" value="1"/>
</dbReference>
<evidence type="ECO:0000256" key="5">
    <source>
        <dbReference type="ARBA" id="ARBA00023136"/>
    </source>
</evidence>
<dbReference type="SUPFAM" id="SSF49562">
    <property type="entry name" value="C2 domain (Calcium/lipid-binding domain, CaLB)"/>
    <property type="match status" value="1"/>
</dbReference>
<evidence type="ECO:0000313" key="10">
    <source>
        <dbReference type="Proteomes" id="UP000677228"/>
    </source>
</evidence>
<dbReference type="Proteomes" id="UP000677228">
    <property type="component" value="Unassembled WGS sequence"/>
</dbReference>
<dbReference type="SMART" id="SM00239">
    <property type="entry name" value="C2"/>
    <property type="match status" value="1"/>
</dbReference>
<dbReference type="GO" id="GO:0016020">
    <property type="term" value="C:membrane"/>
    <property type="evidence" value="ECO:0007669"/>
    <property type="project" value="UniProtKB-SubCell"/>
</dbReference>
<feature type="domain" description="C2" evidence="7">
    <location>
        <begin position="20"/>
        <end position="151"/>
    </location>
</feature>
<evidence type="ECO:0000256" key="6">
    <source>
        <dbReference type="SAM" id="MobiDB-lite"/>
    </source>
</evidence>
<comment type="caution">
    <text evidence="8">The sequence shown here is derived from an EMBL/GenBank/DDBJ whole genome shotgun (WGS) entry which is preliminary data.</text>
</comment>
<protein>
    <recommendedName>
        <fullName evidence="7">C2 domain-containing protein</fullName>
    </recommendedName>
</protein>
<comment type="subcellular location">
    <subcellularLocation>
        <location evidence="1">Membrane</location>
        <topology evidence="1">Single-pass membrane protein</topology>
    </subcellularLocation>
</comment>
<evidence type="ECO:0000313" key="8">
    <source>
        <dbReference type="EMBL" id="CAF1182372.1"/>
    </source>
</evidence>
<dbReference type="InterPro" id="IPR000008">
    <property type="entry name" value="C2_dom"/>
</dbReference>
<dbReference type="Gene3D" id="2.60.40.150">
    <property type="entry name" value="C2 domain"/>
    <property type="match status" value="1"/>
</dbReference>
<evidence type="ECO:0000256" key="3">
    <source>
        <dbReference type="ARBA" id="ARBA00022737"/>
    </source>
</evidence>
<sequence length="491" mass="56072">MIYHLRWFPGETNNNDDEFKQTKTFVPAAMPKRLFPVQLKVIFYTATELPEMMTDFFANVSKKILNSEDWQPVDPYVEVSYNALQAQTVARNGTTPVWGEALYFIGQFPPLVRTIKISVKDHAAVQQDRIISSFLMDLFLISESNPSAGFLPTFGPTWVFLYGSAREYMVINNNEGLDSGMGEGVSYKGRLLMAVECHPVNEQMASNTNIQKESGIAFPEAHIFPPKRTFLLFGCIYDVSMIDKSFGNTTICFELSIGSSGYLNPQQLNASRNVIETLQSLTRPYARTPLDNNIHHYRLPIDLQKPIMCTRYEFHDYAYRMTISNRFKNAAEIMNKGIREFELKLESNSSIEELETEYRKLVQYLTLLPCNCKTKSDKSKNDGSEDQTRQSSSTMGSMRSASSVTTTHTVIAETEQKRSVHPTLYEVLNFVPPTIKLNKLDKQRGKKLLHNLESLKSWIVNDVHFDLTNKKQEMVKELRKIAKALEQLAIN</sequence>
<feature type="compositionally biased region" description="Basic and acidic residues" evidence="6">
    <location>
        <begin position="375"/>
        <end position="388"/>
    </location>
</feature>
<keyword evidence="3" id="KW-0677">Repeat</keyword>
<evidence type="ECO:0000256" key="4">
    <source>
        <dbReference type="ARBA" id="ARBA00022989"/>
    </source>
</evidence>
<dbReference type="AlphaFoldDB" id="A0A8S2ELY2"/>
<keyword evidence="5" id="KW-0472">Membrane</keyword>
<dbReference type="PANTHER" id="PTHR12546:SF60">
    <property type="entry name" value="MISFIRE, ISOFORM F"/>
    <property type="match status" value="1"/>
</dbReference>
<evidence type="ECO:0000256" key="2">
    <source>
        <dbReference type="ARBA" id="ARBA00022692"/>
    </source>
</evidence>
<organism evidence="8 10">
    <name type="scientific">Didymodactylos carnosus</name>
    <dbReference type="NCBI Taxonomy" id="1234261"/>
    <lineage>
        <taxon>Eukaryota</taxon>
        <taxon>Metazoa</taxon>
        <taxon>Spiralia</taxon>
        <taxon>Gnathifera</taxon>
        <taxon>Rotifera</taxon>
        <taxon>Eurotatoria</taxon>
        <taxon>Bdelloidea</taxon>
        <taxon>Philodinida</taxon>
        <taxon>Philodinidae</taxon>
        <taxon>Didymodactylos</taxon>
    </lineage>
</organism>
<reference evidence="8" key="1">
    <citation type="submission" date="2021-02" db="EMBL/GenBank/DDBJ databases">
        <authorList>
            <person name="Nowell W R."/>
        </authorList>
    </citation>
    <scope>NUCLEOTIDE SEQUENCE</scope>
</reference>
<dbReference type="EMBL" id="CAJNOK010013340">
    <property type="protein sequence ID" value="CAF1182372.1"/>
    <property type="molecule type" value="Genomic_DNA"/>
</dbReference>
<dbReference type="InterPro" id="IPR035892">
    <property type="entry name" value="C2_domain_sf"/>
</dbReference>